<dbReference type="AlphaFoldDB" id="A0A9P4UJ40"/>
<evidence type="ECO:0000313" key="3">
    <source>
        <dbReference type="EMBL" id="KAF2717552.1"/>
    </source>
</evidence>
<feature type="compositionally biased region" description="Basic and acidic residues" evidence="1">
    <location>
        <begin position="122"/>
        <end position="132"/>
    </location>
</feature>
<proteinExistence type="predicted"/>
<keyword evidence="2" id="KW-0732">Signal</keyword>
<gene>
    <name evidence="3" type="ORF">K431DRAFT_232860</name>
</gene>
<sequence length="239" mass="25349">MASTWLILVRSSTLAVVDKITSDELAQTQGSLMLGQASACPSCGGSAVRSLAVACAGTQANECKLVAILPPKGGAESFCLRNTNSSCSRLANANVNVISLPDAGHWLEPGSQTVLGLRKKHSSEFSEEHHESNQAQLRDRRRRRSRAMSAAQDSIWEAYRLSLDGELQTVDVPAEAEAGFEEAALYVNEAGPIVALNTQAVAVAFGNTVKVVRSVRRGSVGRSALATTPGRTSLDLRNT</sequence>
<feature type="region of interest" description="Disordered" evidence="1">
    <location>
        <begin position="119"/>
        <end position="146"/>
    </location>
</feature>
<evidence type="ECO:0000256" key="2">
    <source>
        <dbReference type="SAM" id="SignalP"/>
    </source>
</evidence>
<keyword evidence="4" id="KW-1185">Reference proteome</keyword>
<evidence type="ECO:0000256" key="1">
    <source>
        <dbReference type="SAM" id="MobiDB-lite"/>
    </source>
</evidence>
<reference evidence="3" key="1">
    <citation type="journal article" date="2020" name="Stud. Mycol.">
        <title>101 Dothideomycetes genomes: a test case for predicting lifestyles and emergence of pathogens.</title>
        <authorList>
            <person name="Haridas S."/>
            <person name="Albert R."/>
            <person name="Binder M."/>
            <person name="Bloem J."/>
            <person name="Labutti K."/>
            <person name="Salamov A."/>
            <person name="Andreopoulos B."/>
            <person name="Baker S."/>
            <person name="Barry K."/>
            <person name="Bills G."/>
            <person name="Bluhm B."/>
            <person name="Cannon C."/>
            <person name="Castanera R."/>
            <person name="Culley D."/>
            <person name="Daum C."/>
            <person name="Ezra D."/>
            <person name="Gonzalez J."/>
            <person name="Henrissat B."/>
            <person name="Kuo A."/>
            <person name="Liang C."/>
            <person name="Lipzen A."/>
            <person name="Lutzoni F."/>
            <person name="Magnuson J."/>
            <person name="Mondo S."/>
            <person name="Nolan M."/>
            <person name="Ohm R."/>
            <person name="Pangilinan J."/>
            <person name="Park H.-J."/>
            <person name="Ramirez L."/>
            <person name="Alfaro M."/>
            <person name="Sun H."/>
            <person name="Tritt A."/>
            <person name="Yoshinaga Y."/>
            <person name="Zwiers L.-H."/>
            <person name="Turgeon B."/>
            <person name="Goodwin S."/>
            <person name="Spatafora J."/>
            <person name="Crous P."/>
            <person name="Grigoriev I."/>
        </authorList>
    </citation>
    <scope>NUCLEOTIDE SEQUENCE</scope>
    <source>
        <strain evidence="3">CBS 116435</strain>
    </source>
</reference>
<dbReference type="Proteomes" id="UP000799441">
    <property type="component" value="Unassembled WGS sequence"/>
</dbReference>
<comment type="caution">
    <text evidence="3">The sequence shown here is derived from an EMBL/GenBank/DDBJ whole genome shotgun (WGS) entry which is preliminary data.</text>
</comment>
<dbReference type="EMBL" id="MU003841">
    <property type="protein sequence ID" value="KAF2717552.1"/>
    <property type="molecule type" value="Genomic_DNA"/>
</dbReference>
<dbReference type="OrthoDB" id="1914839at2759"/>
<feature type="signal peptide" evidence="2">
    <location>
        <begin position="1"/>
        <end position="15"/>
    </location>
</feature>
<protein>
    <submittedName>
        <fullName evidence="3">Uncharacterized protein</fullName>
    </submittedName>
</protein>
<name>A0A9P4UJ40_9PEZI</name>
<accession>A0A9P4UJ40</accession>
<feature type="chain" id="PRO_5040110243" evidence="2">
    <location>
        <begin position="16"/>
        <end position="239"/>
    </location>
</feature>
<evidence type="ECO:0000313" key="4">
    <source>
        <dbReference type="Proteomes" id="UP000799441"/>
    </source>
</evidence>
<organism evidence="3 4">
    <name type="scientific">Polychaeton citri CBS 116435</name>
    <dbReference type="NCBI Taxonomy" id="1314669"/>
    <lineage>
        <taxon>Eukaryota</taxon>
        <taxon>Fungi</taxon>
        <taxon>Dikarya</taxon>
        <taxon>Ascomycota</taxon>
        <taxon>Pezizomycotina</taxon>
        <taxon>Dothideomycetes</taxon>
        <taxon>Dothideomycetidae</taxon>
        <taxon>Capnodiales</taxon>
        <taxon>Capnodiaceae</taxon>
        <taxon>Polychaeton</taxon>
    </lineage>
</organism>